<protein>
    <submittedName>
        <fullName evidence="1">Uncharacterized protein</fullName>
    </submittedName>
</protein>
<name>A0A5B7FUJ6_PORTR</name>
<evidence type="ECO:0000313" key="1">
    <source>
        <dbReference type="EMBL" id="MPC49015.1"/>
    </source>
</evidence>
<dbReference type="Proteomes" id="UP000324222">
    <property type="component" value="Unassembled WGS sequence"/>
</dbReference>
<organism evidence="1 2">
    <name type="scientific">Portunus trituberculatus</name>
    <name type="common">Swimming crab</name>
    <name type="synonym">Neptunus trituberculatus</name>
    <dbReference type="NCBI Taxonomy" id="210409"/>
    <lineage>
        <taxon>Eukaryota</taxon>
        <taxon>Metazoa</taxon>
        <taxon>Ecdysozoa</taxon>
        <taxon>Arthropoda</taxon>
        <taxon>Crustacea</taxon>
        <taxon>Multicrustacea</taxon>
        <taxon>Malacostraca</taxon>
        <taxon>Eumalacostraca</taxon>
        <taxon>Eucarida</taxon>
        <taxon>Decapoda</taxon>
        <taxon>Pleocyemata</taxon>
        <taxon>Brachyura</taxon>
        <taxon>Eubrachyura</taxon>
        <taxon>Portunoidea</taxon>
        <taxon>Portunidae</taxon>
        <taxon>Portuninae</taxon>
        <taxon>Portunus</taxon>
    </lineage>
</organism>
<comment type="caution">
    <text evidence="1">The sequence shown here is derived from an EMBL/GenBank/DDBJ whole genome shotgun (WGS) entry which is preliminary data.</text>
</comment>
<dbReference type="AlphaFoldDB" id="A0A5B7FUJ6"/>
<reference evidence="1 2" key="1">
    <citation type="submission" date="2019-05" db="EMBL/GenBank/DDBJ databases">
        <title>Another draft genome of Portunus trituberculatus and its Hox gene families provides insights of decapod evolution.</title>
        <authorList>
            <person name="Jeong J.-H."/>
            <person name="Song I."/>
            <person name="Kim S."/>
            <person name="Choi T."/>
            <person name="Kim D."/>
            <person name="Ryu S."/>
            <person name="Kim W."/>
        </authorList>
    </citation>
    <scope>NUCLEOTIDE SEQUENCE [LARGE SCALE GENOMIC DNA]</scope>
    <source>
        <tissue evidence="1">Muscle</tissue>
    </source>
</reference>
<proteinExistence type="predicted"/>
<keyword evidence="2" id="KW-1185">Reference proteome</keyword>
<sequence length="54" mass="6174">MMRIMKAIHKRVPCDISQEHLTNLDEVPEEITRACYSLKTNTVVSFRPNISSGI</sequence>
<accession>A0A5B7FUJ6</accession>
<gene>
    <name evidence="1" type="ORF">E2C01_042803</name>
</gene>
<evidence type="ECO:0000313" key="2">
    <source>
        <dbReference type="Proteomes" id="UP000324222"/>
    </source>
</evidence>
<dbReference type="EMBL" id="VSRR010008614">
    <property type="protein sequence ID" value="MPC49015.1"/>
    <property type="molecule type" value="Genomic_DNA"/>
</dbReference>